<comment type="subcellular location">
    <subcellularLocation>
        <location evidence="1 9 10">Cytoplasm</location>
    </subcellularLocation>
</comment>
<evidence type="ECO:0000259" key="11">
    <source>
        <dbReference type="Pfam" id="PF02463"/>
    </source>
</evidence>
<proteinExistence type="inferred from homology"/>
<organism evidence="12 13">
    <name type="scientific">Niabella digestorum</name>
    <dbReference type="NCBI Taxonomy" id="3117701"/>
    <lineage>
        <taxon>Bacteria</taxon>
        <taxon>Pseudomonadati</taxon>
        <taxon>Bacteroidota</taxon>
        <taxon>Chitinophagia</taxon>
        <taxon>Chitinophagales</taxon>
        <taxon>Chitinophagaceae</taxon>
        <taxon>Niabella</taxon>
    </lineage>
</organism>
<dbReference type="InterPro" id="IPR042174">
    <property type="entry name" value="RecF_2"/>
</dbReference>
<dbReference type="EMBL" id="JAZGLY010000008">
    <property type="protein sequence ID" value="MEE6188133.1"/>
    <property type="molecule type" value="Genomic_DNA"/>
</dbReference>
<feature type="binding site" evidence="9">
    <location>
        <begin position="31"/>
        <end position="38"/>
    </location>
    <ligand>
        <name>ATP</name>
        <dbReference type="ChEBI" id="CHEBI:30616"/>
    </ligand>
</feature>
<dbReference type="PANTHER" id="PTHR32182:SF0">
    <property type="entry name" value="DNA REPLICATION AND REPAIR PROTEIN RECF"/>
    <property type="match status" value="1"/>
</dbReference>
<dbReference type="InterPro" id="IPR003395">
    <property type="entry name" value="RecF/RecN/SMC_N"/>
</dbReference>
<dbReference type="PANTHER" id="PTHR32182">
    <property type="entry name" value="DNA REPLICATION AND REPAIR PROTEIN RECF"/>
    <property type="match status" value="1"/>
</dbReference>
<dbReference type="Pfam" id="PF02463">
    <property type="entry name" value="SMC_N"/>
    <property type="match status" value="1"/>
</dbReference>
<dbReference type="InterPro" id="IPR027417">
    <property type="entry name" value="P-loop_NTPase"/>
</dbReference>
<keyword evidence="9 10" id="KW-0742">SOS response</keyword>
<evidence type="ECO:0000256" key="3">
    <source>
        <dbReference type="ARBA" id="ARBA00020170"/>
    </source>
</evidence>
<dbReference type="Proteomes" id="UP001357452">
    <property type="component" value="Unassembled WGS sequence"/>
</dbReference>
<dbReference type="HAMAP" id="MF_00365">
    <property type="entry name" value="RecF"/>
    <property type="match status" value="1"/>
</dbReference>
<dbReference type="InterPro" id="IPR001238">
    <property type="entry name" value="DNA-binding_RecF"/>
</dbReference>
<keyword evidence="5 9" id="KW-0235">DNA replication</keyword>
<keyword evidence="8 9" id="KW-0238">DNA-binding</keyword>
<comment type="caution">
    <text evidence="12">The sequence shown here is derived from an EMBL/GenBank/DDBJ whole genome shotgun (WGS) entry which is preliminary data.</text>
</comment>
<keyword evidence="9 10" id="KW-0227">DNA damage</keyword>
<evidence type="ECO:0000256" key="5">
    <source>
        <dbReference type="ARBA" id="ARBA00022705"/>
    </source>
</evidence>
<accession>A0ABU7RJH0</accession>
<evidence type="ECO:0000256" key="7">
    <source>
        <dbReference type="ARBA" id="ARBA00022840"/>
    </source>
</evidence>
<keyword evidence="9 10" id="KW-0234">DNA repair</keyword>
<evidence type="ECO:0000256" key="2">
    <source>
        <dbReference type="ARBA" id="ARBA00008016"/>
    </source>
</evidence>
<evidence type="ECO:0000313" key="12">
    <source>
        <dbReference type="EMBL" id="MEE6188133.1"/>
    </source>
</evidence>
<evidence type="ECO:0000256" key="4">
    <source>
        <dbReference type="ARBA" id="ARBA00022490"/>
    </source>
</evidence>
<dbReference type="Gene3D" id="1.20.1050.90">
    <property type="entry name" value="RecF/RecN/SMC, N-terminal domain"/>
    <property type="match status" value="1"/>
</dbReference>
<keyword evidence="4 9" id="KW-0963">Cytoplasm</keyword>
<name>A0ABU7RJH0_9BACT</name>
<reference evidence="12 13" key="1">
    <citation type="submission" date="2024-01" db="EMBL/GenBank/DDBJ databases">
        <title>Niabella digestum sp. nov., isolated from waste digestion system.</title>
        <authorList>
            <person name="Zhang L."/>
        </authorList>
    </citation>
    <scope>NUCLEOTIDE SEQUENCE [LARGE SCALE GENOMIC DNA]</scope>
    <source>
        <strain evidence="12 13">A18</strain>
    </source>
</reference>
<comment type="function">
    <text evidence="9 10">The RecF protein is involved in DNA metabolism; it is required for DNA replication and normal SOS inducibility. RecF binds preferentially to single-stranded, linear DNA. It also seems to bind ATP.</text>
</comment>
<feature type="domain" description="RecF/RecN/SMC N-terminal" evidence="11">
    <location>
        <begin position="4"/>
        <end position="346"/>
    </location>
</feature>
<keyword evidence="7 9" id="KW-0067">ATP-binding</keyword>
<gene>
    <name evidence="9 12" type="primary">recF</name>
    <name evidence="12" type="ORF">V2H41_12705</name>
</gene>
<evidence type="ECO:0000256" key="10">
    <source>
        <dbReference type="RuleBase" id="RU000578"/>
    </source>
</evidence>
<evidence type="ECO:0000256" key="8">
    <source>
        <dbReference type="ARBA" id="ARBA00023125"/>
    </source>
</evidence>
<dbReference type="SUPFAM" id="SSF52540">
    <property type="entry name" value="P-loop containing nucleoside triphosphate hydrolases"/>
    <property type="match status" value="1"/>
</dbReference>
<dbReference type="PROSITE" id="PS00618">
    <property type="entry name" value="RECF_2"/>
    <property type="match status" value="1"/>
</dbReference>
<dbReference type="RefSeq" id="WP_330975535.1">
    <property type="nucleotide sequence ID" value="NZ_JAZGLY010000008.1"/>
</dbReference>
<protein>
    <recommendedName>
        <fullName evidence="3 9">DNA replication and repair protein RecF</fullName>
    </recommendedName>
</protein>
<dbReference type="NCBIfam" id="TIGR00611">
    <property type="entry name" value="recf"/>
    <property type="match status" value="1"/>
</dbReference>
<evidence type="ECO:0000256" key="9">
    <source>
        <dbReference type="HAMAP-Rule" id="MF_00365"/>
    </source>
</evidence>
<keyword evidence="6 9" id="KW-0547">Nucleotide-binding</keyword>
<dbReference type="PROSITE" id="PS00617">
    <property type="entry name" value="RECF_1"/>
    <property type="match status" value="1"/>
</dbReference>
<keyword evidence="13" id="KW-1185">Reference proteome</keyword>
<evidence type="ECO:0000256" key="6">
    <source>
        <dbReference type="ARBA" id="ARBA00022741"/>
    </source>
</evidence>
<dbReference type="Gene3D" id="3.40.50.300">
    <property type="entry name" value="P-loop containing nucleotide triphosphate hydrolases"/>
    <property type="match status" value="1"/>
</dbReference>
<comment type="similarity">
    <text evidence="2 9 10">Belongs to the RecF family.</text>
</comment>
<sequence length="360" mass="41523">MLALHSISLLQFKNYTNRTFTFNKKVIGICGQNGVGKTNILDAIHYLCFTKSYFSNSDVVNVQHGFKGFRIEGHFNLNGKEETATCILRENNKKEFLLDKEPYDKFSRHIGRYPCVVIAPDDAILITGGSEERRSFLDALLSQLDAEYLQQLITYNKILQQRNSFLKAAAESGRLNEDLLKIFNEQLTTPGNYIFEKRSHFLVSFLPRVKRLYSDIAQKEEDLSILYDSKLFDISFEALLESTRDKDLQLQRTTAGIHRDDILFQLSNQPFKNIASQGQRKSLLFALKITELDVITEEKKLSPILLLDDVFEKLDESRITSLLEKVCIMNQGQVFITDTNEERLRSHLEKIKAEYEIITL</sequence>
<dbReference type="InterPro" id="IPR018078">
    <property type="entry name" value="DNA-binding_RecF_CS"/>
</dbReference>
<evidence type="ECO:0000313" key="13">
    <source>
        <dbReference type="Proteomes" id="UP001357452"/>
    </source>
</evidence>
<evidence type="ECO:0000256" key="1">
    <source>
        <dbReference type="ARBA" id="ARBA00004496"/>
    </source>
</evidence>